<evidence type="ECO:0000313" key="3">
    <source>
        <dbReference type="Proteomes" id="UP001370490"/>
    </source>
</evidence>
<dbReference type="GO" id="GO:0009773">
    <property type="term" value="P:photosynthetic electron transport in photosystem I"/>
    <property type="evidence" value="ECO:0007669"/>
    <property type="project" value="InterPro"/>
</dbReference>
<dbReference type="PANTHER" id="PTHR37698:SF1">
    <property type="entry name" value="PHOTOSYNTHETIC NDH SUBUNIT OF SUBCOMPLEX B 1, CHLOROPLASTIC"/>
    <property type="match status" value="1"/>
</dbReference>
<gene>
    <name evidence="2" type="ORF">RJ641_024409</name>
</gene>
<name>A0AAN8YTE3_9MAGN</name>
<protein>
    <submittedName>
        <fullName evidence="2">Uncharacterized protein</fullName>
    </submittedName>
</protein>
<dbReference type="EMBL" id="JBAMMX010000028">
    <property type="protein sequence ID" value="KAK6912316.1"/>
    <property type="molecule type" value="Genomic_DNA"/>
</dbReference>
<proteinExistence type="predicted"/>
<dbReference type="AlphaFoldDB" id="A0AAN8YTE3"/>
<sequence>MIRPPGSWPKIEGRERSDSGKAIFTSFDEKDEEREEGNGPSLDVSAFSFAFIHTPTIASTTPHQQKTKCPTNAKKKKQWLDPFHLGDDLRNHHRGKQTYELNKNVKWANVYDPDDHFPEPAEYTDMIGVLKPETESAMFTQMSMLQEQDCFSLRHLHQTA</sequence>
<comment type="caution">
    <text evidence="2">The sequence shown here is derived from an EMBL/GenBank/DDBJ whole genome shotgun (WGS) entry which is preliminary data.</text>
</comment>
<evidence type="ECO:0000313" key="2">
    <source>
        <dbReference type="EMBL" id="KAK6912316.1"/>
    </source>
</evidence>
<feature type="region of interest" description="Disordered" evidence="1">
    <location>
        <begin position="1"/>
        <end position="22"/>
    </location>
</feature>
<reference evidence="2 3" key="1">
    <citation type="submission" date="2023-12" db="EMBL/GenBank/DDBJ databases">
        <title>A high-quality genome assembly for Dillenia turbinata (Dilleniales).</title>
        <authorList>
            <person name="Chanderbali A."/>
        </authorList>
    </citation>
    <scope>NUCLEOTIDE SEQUENCE [LARGE SCALE GENOMIC DNA]</scope>
    <source>
        <strain evidence="2">LSX21</strain>
        <tissue evidence="2">Leaf</tissue>
    </source>
</reference>
<dbReference type="GO" id="GO:0010598">
    <property type="term" value="C:NAD(P)H dehydrogenase complex (plastoquinone)"/>
    <property type="evidence" value="ECO:0007669"/>
    <property type="project" value="InterPro"/>
</dbReference>
<dbReference type="InterPro" id="IPR044983">
    <property type="entry name" value="PNSB1"/>
</dbReference>
<dbReference type="Proteomes" id="UP001370490">
    <property type="component" value="Unassembled WGS sequence"/>
</dbReference>
<dbReference type="GO" id="GO:0009507">
    <property type="term" value="C:chloroplast"/>
    <property type="evidence" value="ECO:0007669"/>
    <property type="project" value="InterPro"/>
</dbReference>
<keyword evidence="3" id="KW-1185">Reference proteome</keyword>
<evidence type="ECO:0000256" key="1">
    <source>
        <dbReference type="SAM" id="MobiDB-lite"/>
    </source>
</evidence>
<dbReference type="PANTHER" id="PTHR37698">
    <property type="entry name" value="PHOTOSYNTHETIC NDH SUBUNIT OF SUBCOMPLEX B 1, CHLOROPLASTIC"/>
    <property type="match status" value="1"/>
</dbReference>
<organism evidence="2 3">
    <name type="scientific">Dillenia turbinata</name>
    <dbReference type="NCBI Taxonomy" id="194707"/>
    <lineage>
        <taxon>Eukaryota</taxon>
        <taxon>Viridiplantae</taxon>
        <taxon>Streptophyta</taxon>
        <taxon>Embryophyta</taxon>
        <taxon>Tracheophyta</taxon>
        <taxon>Spermatophyta</taxon>
        <taxon>Magnoliopsida</taxon>
        <taxon>eudicotyledons</taxon>
        <taxon>Gunneridae</taxon>
        <taxon>Pentapetalae</taxon>
        <taxon>Dilleniales</taxon>
        <taxon>Dilleniaceae</taxon>
        <taxon>Dillenia</taxon>
    </lineage>
</organism>
<accession>A0AAN8YTE3</accession>